<dbReference type="InterPro" id="IPR016024">
    <property type="entry name" value="ARM-type_fold"/>
</dbReference>
<feature type="domain" description="Symplekin C-terminal" evidence="6">
    <location>
        <begin position="886"/>
        <end position="1075"/>
    </location>
</feature>
<evidence type="ECO:0000256" key="3">
    <source>
        <dbReference type="ARBA" id="ARBA00023242"/>
    </source>
</evidence>
<dbReference type="Proteomes" id="UP000515163">
    <property type="component" value="Unplaced"/>
</dbReference>
<evidence type="ECO:0000259" key="6">
    <source>
        <dbReference type="Pfam" id="PF12295"/>
    </source>
</evidence>
<feature type="region of interest" description="Disordered" evidence="4">
    <location>
        <begin position="203"/>
        <end position="223"/>
    </location>
</feature>
<dbReference type="RefSeq" id="XP_031566101.1">
    <property type="nucleotide sequence ID" value="XM_031710241.1"/>
</dbReference>
<dbReference type="FunCoup" id="A0A6P8IH51">
    <property type="interactions" value="3212"/>
</dbReference>
<proteinExistence type="predicted"/>
<dbReference type="OrthoDB" id="331600at2759"/>
<feature type="region of interest" description="Disordered" evidence="4">
    <location>
        <begin position="1114"/>
        <end position="1196"/>
    </location>
</feature>
<dbReference type="GO" id="GO:0006397">
    <property type="term" value="P:mRNA processing"/>
    <property type="evidence" value="ECO:0007669"/>
    <property type="project" value="UniProtKB-KW"/>
</dbReference>
<comment type="subcellular location">
    <subcellularLocation>
        <location evidence="1">Nucleus</location>
    </subcellularLocation>
</comment>
<dbReference type="InterPro" id="IPR022075">
    <property type="entry name" value="Symplekin_C"/>
</dbReference>
<dbReference type="KEGG" id="aten:116301216"/>
<evidence type="ECO:0000313" key="8">
    <source>
        <dbReference type="RefSeq" id="XP_031566101.1"/>
    </source>
</evidence>
<feature type="compositionally biased region" description="Basic and acidic residues" evidence="4">
    <location>
        <begin position="1164"/>
        <end position="1174"/>
    </location>
</feature>
<dbReference type="GO" id="GO:0005847">
    <property type="term" value="C:mRNA cleavage and polyadenylation specificity factor complex"/>
    <property type="evidence" value="ECO:0007669"/>
    <property type="project" value="TreeGrafter"/>
</dbReference>
<evidence type="ECO:0000256" key="2">
    <source>
        <dbReference type="ARBA" id="ARBA00022664"/>
    </source>
</evidence>
<dbReference type="PANTHER" id="PTHR15245:SF20">
    <property type="entry name" value="SYMPLEKIN"/>
    <property type="match status" value="1"/>
</dbReference>
<feature type="domain" description="Symplekin/Pta1 N-terminal" evidence="5">
    <location>
        <begin position="128"/>
        <end position="349"/>
    </location>
</feature>
<dbReference type="Pfam" id="PF11935">
    <property type="entry name" value="SYMPK_PTA1_N"/>
    <property type="match status" value="1"/>
</dbReference>
<feature type="compositionally biased region" description="Acidic residues" evidence="4">
    <location>
        <begin position="1175"/>
        <end position="1186"/>
    </location>
</feature>
<feature type="compositionally biased region" description="Basic and acidic residues" evidence="4">
    <location>
        <begin position="1187"/>
        <end position="1196"/>
    </location>
</feature>
<dbReference type="AlphaFoldDB" id="A0A6P8IH51"/>
<keyword evidence="3" id="KW-0539">Nucleus</keyword>
<keyword evidence="2" id="KW-0507">mRNA processing</keyword>
<protein>
    <submittedName>
        <fullName evidence="8">Symplekin-like</fullName>
    </submittedName>
</protein>
<organism evidence="7 8">
    <name type="scientific">Actinia tenebrosa</name>
    <name type="common">Australian red waratah sea anemone</name>
    <dbReference type="NCBI Taxonomy" id="6105"/>
    <lineage>
        <taxon>Eukaryota</taxon>
        <taxon>Metazoa</taxon>
        <taxon>Cnidaria</taxon>
        <taxon>Anthozoa</taxon>
        <taxon>Hexacorallia</taxon>
        <taxon>Actiniaria</taxon>
        <taxon>Actiniidae</taxon>
        <taxon>Actinia</taxon>
    </lineage>
</organism>
<dbReference type="GeneID" id="116301216"/>
<feature type="compositionally biased region" description="Basic and acidic residues" evidence="4">
    <location>
        <begin position="204"/>
        <end position="214"/>
    </location>
</feature>
<dbReference type="Pfam" id="PF12295">
    <property type="entry name" value="Symplekin_C"/>
    <property type="match status" value="1"/>
</dbReference>
<feature type="compositionally biased region" description="Basic and acidic residues" evidence="4">
    <location>
        <begin position="465"/>
        <end position="476"/>
    </location>
</feature>
<dbReference type="SUPFAM" id="SSF48371">
    <property type="entry name" value="ARM repeat"/>
    <property type="match status" value="1"/>
</dbReference>
<dbReference type="PANTHER" id="PTHR15245">
    <property type="entry name" value="SYMPLEKIN-RELATED"/>
    <property type="match status" value="1"/>
</dbReference>
<keyword evidence="7" id="KW-1185">Reference proteome</keyword>
<sequence length="1196" mass="135217">MAAIGRDVNNSNRLSEASQFFNREDMDTSGEYQAEDSTTEKVIDLLNQAQLEKEGKLGCLKQVQEFIINKDPSLLDNFLDEILVFQQDKSADVRKFVVGFIEEACKKDVELFGKVLGNLALMLNDENVAVQKRVMLCITQLYKYALQYVCKKRVITEELEQMWELLTDIKNQIISMLESDNDGIRTHAIKFMEMLVLVQSNKTQDSESTKKGEADFSLDSIPRNHPLVRMPELREEGGTTLEALLTLSASPTISSVNLMASLGTLSNIARQRPIFMSTVVQTFESLHANLPTSLSKSQVSSVRKNLKLHLMNLLKHPSSVEFLPQITTLLTDLGASQNELQKNMPKPTPESLKRRAENENAAANKKSKLLDMDDPDIISMTTAEAIDLTAQDLIPLLDKDNVTNLVLISMLSLPDNLPTNFSDTYTPIAAAGGQAQVAHLARLLASQMTGVGVGVGFERMEALKKAQDPRIKKESNKSIPVIGSDSNWDADAENENSGDKKDSALQRILSGQIDVLKDKGKTEGKKIFQPKEAAVPQLRMRKIKAFKLSEVTKDMSLEEQHKMLMAAVDRIIKAENSAVRSGVQQERIKLLIGLAIQAGGDVREVLHNYIQEDPRMHYELIQSWLYQEYLMYEINQEEGYPPDLSMYNECICRLLEGLQQRMDPKDKLFTRVVLEAPIITEQVMLMVKIHCENPETLQVGFATLRDLILKRPATQHQHLQTLLELTTHEKEQVRVQAIHSAKKLHTRPEFALDIETYAMSSLELLLNEKAPVEEGLEPKEWTDESIKICLYLYLALLPQNHQLFHQLAVIYTASSQMIKRVIIRHLETPIRAIGMASPDLLHLVENCPTGSETLIARILNIITDKVTPSPDLVKKVKDLYHRRVSDVRFLIPVLTGLEKQEIIAVLPKLIKQSPNVVKEVFNRLLGCFHSEGKVSGTSPLSPSELLVALHMIEPSKKANANESKGDIRSVMKAIRYCFDEKTIYTQEVLAIVLQQLMEVNPLPTLFMRTVIQSLSICPRLIGFVMNLLSKLITKQVWKQPKVWQGFVKCCQMTKPQSFSILLQLPPRQLESAFEICPELRDNLVTHVQSFTPHQRAHIPRSVLQILDKEKKIEPEQIDKEQVDPKQDNIEIKDELSTKKLQSQSSEDRKDRRKSRRSHSGSPPPKKERKDRGEASDSEGEIDDSETETVHVKQEPV</sequence>
<dbReference type="InterPro" id="IPR011989">
    <property type="entry name" value="ARM-like"/>
</dbReference>
<gene>
    <name evidence="8" type="primary">LOC116301216</name>
</gene>
<dbReference type="InParanoid" id="A0A6P8IH51"/>
<feature type="compositionally biased region" description="Basic and acidic residues" evidence="4">
    <location>
        <begin position="1114"/>
        <end position="1137"/>
    </location>
</feature>
<dbReference type="Gene3D" id="1.25.10.10">
    <property type="entry name" value="Leucine-rich Repeat Variant"/>
    <property type="match status" value="1"/>
</dbReference>
<name>A0A6P8IH51_ACTTE</name>
<dbReference type="InterPro" id="IPR032460">
    <property type="entry name" value="Symplekin/Pta1_N"/>
</dbReference>
<evidence type="ECO:0000259" key="5">
    <source>
        <dbReference type="Pfam" id="PF11935"/>
    </source>
</evidence>
<evidence type="ECO:0000256" key="4">
    <source>
        <dbReference type="SAM" id="MobiDB-lite"/>
    </source>
</evidence>
<reference evidence="8" key="1">
    <citation type="submission" date="2025-08" db="UniProtKB">
        <authorList>
            <consortium name="RefSeq"/>
        </authorList>
    </citation>
    <scope>IDENTIFICATION</scope>
</reference>
<feature type="region of interest" description="Disordered" evidence="4">
    <location>
        <begin position="338"/>
        <end position="365"/>
    </location>
</feature>
<feature type="region of interest" description="Disordered" evidence="4">
    <location>
        <begin position="465"/>
        <end position="503"/>
    </location>
</feature>
<accession>A0A6P8IH51</accession>
<evidence type="ECO:0000313" key="7">
    <source>
        <dbReference type="Proteomes" id="UP000515163"/>
    </source>
</evidence>
<evidence type="ECO:0000256" key="1">
    <source>
        <dbReference type="ARBA" id="ARBA00004123"/>
    </source>
</evidence>
<dbReference type="InterPro" id="IPR021850">
    <property type="entry name" value="Symplekin/Pta1"/>
</dbReference>